<reference evidence="3 4" key="1">
    <citation type="submission" date="2015-07" db="EMBL/GenBank/DDBJ databases">
        <authorList>
            <person name="Ju K.-S."/>
            <person name="Doroghazi J.R."/>
            <person name="Metcalf W.W."/>
        </authorList>
    </citation>
    <scope>NUCLEOTIDE SEQUENCE [LARGE SCALE GENOMIC DNA]</scope>
    <source>
        <strain evidence="3 4">NRRL B-3589</strain>
    </source>
</reference>
<dbReference type="SUPFAM" id="SSF54637">
    <property type="entry name" value="Thioesterase/thiol ester dehydrase-isomerase"/>
    <property type="match status" value="1"/>
</dbReference>
<evidence type="ECO:0000313" key="3">
    <source>
        <dbReference type="EMBL" id="KOG90817.1"/>
    </source>
</evidence>
<dbReference type="EMBL" id="LGUT01000541">
    <property type="protein sequence ID" value="KOG90817.1"/>
    <property type="molecule type" value="Genomic_DNA"/>
</dbReference>
<proteinExistence type="inferred from homology"/>
<evidence type="ECO:0000313" key="4">
    <source>
        <dbReference type="Proteomes" id="UP000037020"/>
    </source>
</evidence>
<dbReference type="CDD" id="cd03454">
    <property type="entry name" value="YdeM"/>
    <property type="match status" value="1"/>
</dbReference>
<accession>A0ABR5JBW3</accession>
<gene>
    <name evidence="3" type="ORF">ADK38_06590</name>
</gene>
<evidence type="ECO:0000259" key="2">
    <source>
        <dbReference type="Pfam" id="PF01575"/>
    </source>
</evidence>
<sequence>MLRYVEDYEKGRTYELGTYKVTEQEIIEFGRKYDPQPYHVNAEQGEESLFHGLVASGWHTCAMFMRLYVDALLPGAAVEGSPGVDELRWLRPTRPGDVLTGRLTVTGITPSMTRPDCATLHKRGELTDAEGLPVMRLTLYSMFRRRPRE</sequence>
<dbReference type="InterPro" id="IPR029069">
    <property type="entry name" value="HotDog_dom_sf"/>
</dbReference>
<dbReference type="Gene3D" id="3.10.129.10">
    <property type="entry name" value="Hotdog Thioesterase"/>
    <property type="match status" value="1"/>
</dbReference>
<dbReference type="Pfam" id="PF01575">
    <property type="entry name" value="MaoC_dehydratas"/>
    <property type="match status" value="1"/>
</dbReference>
<feature type="domain" description="MaoC-like" evidence="2">
    <location>
        <begin position="11"/>
        <end position="111"/>
    </location>
</feature>
<protein>
    <recommendedName>
        <fullName evidence="2">MaoC-like domain-containing protein</fullName>
    </recommendedName>
</protein>
<dbReference type="InterPro" id="IPR002539">
    <property type="entry name" value="MaoC-like_dom"/>
</dbReference>
<comment type="caution">
    <text evidence="3">The sequence shown here is derived from an EMBL/GenBank/DDBJ whole genome shotgun (WGS) entry which is preliminary data.</text>
</comment>
<evidence type="ECO:0000256" key="1">
    <source>
        <dbReference type="ARBA" id="ARBA00005254"/>
    </source>
</evidence>
<name>A0ABR5JBW3_9ACTN</name>
<comment type="similarity">
    <text evidence="1">Belongs to the enoyl-CoA hydratase/isomerase family.</text>
</comment>
<keyword evidence="4" id="KW-1185">Reference proteome</keyword>
<dbReference type="Proteomes" id="UP000037020">
    <property type="component" value="Unassembled WGS sequence"/>
</dbReference>
<organism evidence="3 4">
    <name type="scientific">Streptomyces varsoviensis</name>
    <dbReference type="NCBI Taxonomy" id="67373"/>
    <lineage>
        <taxon>Bacteria</taxon>
        <taxon>Bacillati</taxon>
        <taxon>Actinomycetota</taxon>
        <taxon>Actinomycetes</taxon>
        <taxon>Kitasatosporales</taxon>
        <taxon>Streptomycetaceae</taxon>
        <taxon>Streptomyces</taxon>
    </lineage>
</organism>
<dbReference type="RefSeq" id="WP_030892150.1">
    <property type="nucleotide sequence ID" value="NZ_JOBF01000004.1"/>
</dbReference>